<dbReference type="Proteomes" id="UP001155057">
    <property type="component" value="Unassembled WGS sequence"/>
</dbReference>
<name>A0A9X2QJY1_9BACT</name>
<evidence type="ECO:0000313" key="3">
    <source>
        <dbReference type="Proteomes" id="UP001155057"/>
    </source>
</evidence>
<dbReference type="RefSeq" id="WP_259123488.1">
    <property type="nucleotide sequence ID" value="NZ_JANTZO010000005.1"/>
</dbReference>
<dbReference type="EMBL" id="JANUAE010000004">
    <property type="protein sequence ID" value="MCS3709658.1"/>
    <property type="molecule type" value="Genomic_DNA"/>
</dbReference>
<accession>A0A9X2QJY1</accession>
<feature type="transmembrane region" description="Helical" evidence="1">
    <location>
        <begin position="12"/>
        <end position="31"/>
    </location>
</feature>
<evidence type="ECO:0000313" key="2">
    <source>
        <dbReference type="EMBL" id="MCS3709658.1"/>
    </source>
</evidence>
<evidence type="ECO:0000256" key="1">
    <source>
        <dbReference type="SAM" id="Phobius"/>
    </source>
</evidence>
<keyword evidence="1" id="KW-1133">Transmembrane helix</keyword>
<gene>
    <name evidence="2" type="ORF">GGP61_001262</name>
</gene>
<protein>
    <submittedName>
        <fullName evidence="2">Uncharacterized protein</fullName>
    </submittedName>
</protein>
<feature type="transmembrane region" description="Helical" evidence="1">
    <location>
        <begin position="118"/>
        <end position="139"/>
    </location>
</feature>
<feature type="transmembrane region" description="Helical" evidence="1">
    <location>
        <begin position="79"/>
        <end position="98"/>
    </location>
</feature>
<sequence>MTARFSFWPQIAAWGFLLNMVWEFGQCLFLYDMWSWGFWRGAGWMWGAIFGDVLIVLGVAALARLAVGPAALDRMSWRAWVSLLWIGLVASIGLEWAARALGLWGYSVWMPTVTVLGHTVGLSPIVQVTMLPALSVALAQRRSQEPRDS</sequence>
<keyword evidence="1" id="KW-0472">Membrane</keyword>
<keyword evidence="1" id="KW-0812">Transmembrane</keyword>
<organism evidence="2 3">
    <name type="scientific">Salinibacter ruber</name>
    <dbReference type="NCBI Taxonomy" id="146919"/>
    <lineage>
        <taxon>Bacteria</taxon>
        <taxon>Pseudomonadati</taxon>
        <taxon>Rhodothermota</taxon>
        <taxon>Rhodothermia</taxon>
        <taxon>Rhodothermales</taxon>
        <taxon>Salinibacteraceae</taxon>
        <taxon>Salinibacter</taxon>
    </lineage>
</organism>
<reference evidence="2" key="1">
    <citation type="submission" date="2022-08" db="EMBL/GenBank/DDBJ databases">
        <title>Genomic Encyclopedia of Type Strains, Phase V (KMG-V): Genome sequencing to study the core and pangenomes of soil and plant-associated prokaryotes.</title>
        <authorList>
            <person name="Whitman W."/>
        </authorList>
    </citation>
    <scope>NUCLEOTIDE SEQUENCE</scope>
    <source>
        <strain evidence="2">SP3049</strain>
    </source>
</reference>
<dbReference type="AlphaFoldDB" id="A0A9X2QJY1"/>
<comment type="caution">
    <text evidence="2">The sequence shown here is derived from an EMBL/GenBank/DDBJ whole genome shotgun (WGS) entry which is preliminary data.</text>
</comment>
<feature type="transmembrane region" description="Helical" evidence="1">
    <location>
        <begin position="43"/>
        <end position="67"/>
    </location>
</feature>
<proteinExistence type="predicted"/>